<sequence length="193" mass="22377">MFVVVFLILFLNQSSAIKYRFYFENEGVFSDCANEPRSVKNIEGLLDLSEVTFKYNSEFLAASGNLTYVWDIQPGDRVQCDIQLLRFDRGSWLPTIVYISFPDICITLYDKSQFWYKGWTMHIINIDEIKDKCVYPGNKMIHKPFNLDAVADVSGLNWSGLHKIIYRLKAFDSNNVIRPTSICYEIVGDIKKI</sequence>
<feature type="signal peptide" evidence="1">
    <location>
        <begin position="1"/>
        <end position="16"/>
    </location>
</feature>
<dbReference type="OMA" id="SDCQNEP"/>
<evidence type="ECO:0000313" key="2">
    <source>
        <dbReference type="EMBL" id="EDW03670.1"/>
    </source>
</evidence>
<dbReference type="InterPro" id="IPR006601">
    <property type="entry name" value="Uncharacterised_DM11_DROME"/>
</dbReference>
<gene>
    <name evidence="2" type="primary">Dgri\GH11360</name>
    <name evidence="2" type="ORF">Dgri_GH11360</name>
</gene>
<dbReference type="EMBL" id="CH916368">
    <property type="protein sequence ID" value="EDW03670.1"/>
    <property type="molecule type" value="Genomic_DNA"/>
</dbReference>
<evidence type="ECO:0000313" key="3">
    <source>
        <dbReference type="Proteomes" id="UP000001070"/>
    </source>
</evidence>
<dbReference type="HOGENOM" id="CLU_094350_0_0_1"/>
<proteinExistence type="predicted"/>
<dbReference type="eggNOG" id="ENOG502T920">
    <property type="taxonomic scope" value="Eukaryota"/>
</dbReference>
<name>B4JEF0_DROGR</name>
<organism evidence="3">
    <name type="scientific">Drosophila grimshawi</name>
    <name type="common">Hawaiian fruit fly</name>
    <name type="synonym">Idiomyia grimshawi</name>
    <dbReference type="NCBI Taxonomy" id="7222"/>
    <lineage>
        <taxon>Eukaryota</taxon>
        <taxon>Metazoa</taxon>
        <taxon>Ecdysozoa</taxon>
        <taxon>Arthropoda</taxon>
        <taxon>Hexapoda</taxon>
        <taxon>Insecta</taxon>
        <taxon>Pterygota</taxon>
        <taxon>Neoptera</taxon>
        <taxon>Endopterygota</taxon>
        <taxon>Diptera</taxon>
        <taxon>Brachycera</taxon>
        <taxon>Muscomorpha</taxon>
        <taxon>Ephydroidea</taxon>
        <taxon>Drosophilidae</taxon>
        <taxon>Drosophila</taxon>
        <taxon>Hawaiian Drosophila</taxon>
    </lineage>
</organism>
<keyword evidence="3" id="KW-1185">Reference proteome</keyword>
<feature type="chain" id="PRO_5002812247" evidence="1">
    <location>
        <begin position="17"/>
        <end position="193"/>
    </location>
</feature>
<dbReference type="SMART" id="SM00675">
    <property type="entry name" value="DM11"/>
    <property type="match status" value="1"/>
</dbReference>
<dbReference type="InParanoid" id="B4JEF0"/>
<accession>B4JEF0</accession>
<dbReference type="AlphaFoldDB" id="B4JEF0"/>
<reference evidence="2 3" key="1">
    <citation type="journal article" date="2007" name="Nature">
        <title>Evolution of genes and genomes on the Drosophila phylogeny.</title>
        <authorList>
            <consortium name="Drosophila 12 Genomes Consortium"/>
            <person name="Clark A.G."/>
            <person name="Eisen M.B."/>
            <person name="Smith D.R."/>
            <person name="Bergman C.M."/>
            <person name="Oliver B."/>
            <person name="Markow T.A."/>
            <person name="Kaufman T.C."/>
            <person name="Kellis M."/>
            <person name="Gelbart W."/>
            <person name="Iyer V.N."/>
            <person name="Pollard D.A."/>
            <person name="Sackton T.B."/>
            <person name="Larracuente A.M."/>
            <person name="Singh N.D."/>
            <person name="Abad J.P."/>
            <person name="Abt D.N."/>
            <person name="Adryan B."/>
            <person name="Aguade M."/>
            <person name="Akashi H."/>
            <person name="Anderson W.W."/>
            <person name="Aquadro C.F."/>
            <person name="Ardell D.H."/>
            <person name="Arguello R."/>
            <person name="Artieri C.G."/>
            <person name="Barbash D.A."/>
            <person name="Barker D."/>
            <person name="Barsanti P."/>
            <person name="Batterham P."/>
            <person name="Batzoglou S."/>
            <person name="Begun D."/>
            <person name="Bhutkar A."/>
            <person name="Blanco E."/>
            <person name="Bosak S.A."/>
            <person name="Bradley R.K."/>
            <person name="Brand A.D."/>
            <person name="Brent M.R."/>
            <person name="Brooks A.N."/>
            <person name="Brown R.H."/>
            <person name="Butlin R.K."/>
            <person name="Caggese C."/>
            <person name="Calvi B.R."/>
            <person name="Bernardo de Carvalho A."/>
            <person name="Caspi A."/>
            <person name="Castrezana S."/>
            <person name="Celniker S.E."/>
            <person name="Chang J.L."/>
            <person name="Chapple C."/>
            <person name="Chatterji S."/>
            <person name="Chinwalla A."/>
            <person name="Civetta A."/>
            <person name="Clifton S.W."/>
            <person name="Comeron J.M."/>
            <person name="Costello J.C."/>
            <person name="Coyne J.A."/>
            <person name="Daub J."/>
            <person name="David R.G."/>
            <person name="Delcher A.L."/>
            <person name="Delehaunty K."/>
            <person name="Do C.B."/>
            <person name="Ebling H."/>
            <person name="Edwards K."/>
            <person name="Eickbush T."/>
            <person name="Evans J.D."/>
            <person name="Filipski A."/>
            <person name="Findeiss S."/>
            <person name="Freyhult E."/>
            <person name="Fulton L."/>
            <person name="Fulton R."/>
            <person name="Garcia A.C."/>
            <person name="Gardiner A."/>
            <person name="Garfield D.A."/>
            <person name="Garvin B.E."/>
            <person name="Gibson G."/>
            <person name="Gilbert D."/>
            <person name="Gnerre S."/>
            <person name="Godfrey J."/>
            <person name="Good R."/>
            <person name="Gotea V."/>
            <person name="Gravely B."/>
            <person name="Greenberg A.J."/>
            <person name="Griffiths-Jones S."/>
            <person name="Gross S."/>
            <person name="Guigo R."/>
            <person name="Gustafson E.A."/>
            <person name="Haerty W."/>
            <person name="Hahn M.W."/>
            <person name="Halligan D.L."/>
            <person name="Halpern A.L."/>
            <person name="Halter G.M."/>
            <person name="Han M.V."/>
            <person name="Heger A."/>
            <person name="Hillier L."/>
            <person name="Hinrichs A.S."/>
            <person name="Holmes I."/>
            <person name="Hoskins R.A."/>
            <person name="Hubisz M.J."/>
            <person name="Hultmark D."/>
            <person name="Huntley M.A."/>
            <person name="Jaffe D.B."/>
            <person name="Jagadeeshan S."/>
            <person name="Jeck W.R."/>
            <person name="Johnson J."/>
            <person name="Jones C.D."/>
            <person name="Jordan W.C."/>
            <person name="Karpen G.H."/>
            <person name="Kataoka E."/>
            <person name="Keightley P.D."/>
            <person name="Kheradpour P."/>
            <person name="Kirkness E.F."/>
            <person name="Koerich L.B."/>
            <person name="Kristiansen K."/>
            <person name="Kudrna D."/>
            <person name="Kulathinal R.J."/>
            <person name="Kumar S."/>
            <person name="Kwok R."/>
            <person name="Lander E."/>
            <person name="Langley C.H."/>
            <person name="Lapoint R."/>
            <person name="Lazzaro B.P."/>
            <person name="Lee S.J."/>
            <person name="Levesque L."/>
            <person name="Li R."/>
            <person name="Lin C.F."/>
            <person name="Lin M.F."/>
            <person name="Lindblad-Toh K."/>
            <person name="Llopart A."/>
            <person name="Long M."/>
            <person name="Low L."/>
            <person name="Lozovsky E."/>
            <person name="Lu J."/>
            <person name="Luo M."/>
            <person name="Machado C.A."/>
            <person name="Makalowski W."/>
            <person name="Marzo M."/>
            <person name="Matsuda M."/>
            <person name="Matzkin L."/>
            <person name="McAllister B."/>
            <person name="McBride C.S."/>
            <person name="McKernan B."/>
            <person name="McKernan K."/>
            <person name="Mendez-Lago M."/>
            <person name="Minx P."/>
            <person name="Mollenhauer M.U."/>
            <person name="Montooth K."/>
            <person name="Mount S.M."/>
            <person name="Mu X."/>
            <person name="Myers E."/>
            <person name="Negre B."/>
            <person name="Newfeld S."/>
            <person name="Nielsen R."/>
            <person name="Noor M.A."/>
            <person name="O'Grady P."/>
            <person name="Pachter L."/>
            <person name="Papaceit M."/>
            <person name="Parisi M.J."/>
            <person name="Parisi M."/>
            <person name="Parts L."/>
            <person name="Pedersen J.S."/>
            <person name="Pesole G."/>
            <person name="Phillippy A.M."/>
            <person name="Ponting C.P."/>
            <person name="Pop M."/>
            <person name="Porcelli D."/>
            <person name="Powell J.R."/>
            <person name="Prohaska S."/>
            <person name="Pruitt K."/>
            <person name="Puig M."/>
            <person name="Quesneville H."/>
            <person name="Ram K.R."/>
            <person name="Rand D."/>
            <person name="Rasmussen M.D."/>
            <person name="Reed L.K."/>
            <person name="Reenan R."/>
            <person name="Reily A."/>
            <person name="Remington K.A."/>
            <person name="Rieger T.T."/>
            <person name="Ritchie M.G."/>
            <person name="Robin C."/>
            <person name="Rogers Y.H."/>
            <person name="Rohde C."/>
            <person name="Rozas J."/>
            <person name="Rubenfield M.J."/>
            <person name="Ruiz A."/>
            <person name="Russo S."/>
            <person name="Salzberg S.L."/>
            <person name="Sanchez-Gracia A."/>
            <person name="Saranga D.J."/>
            <person name="Sato H."/>
            <person name="Schaeffer S.W."/>
            <person name="Schatz M.C."/>
            <person name="Schlenke T."/>
            <person name="Schwartz R."/>
            <person name="Segarra C."/>
            <person name="Singh R.S."/>
            <person name="Sirot L."/>
            <person name="Sirota M."/>
            <person name="Sisneros N.B."/>
            <person name="Smith C.D."/>
            <person name="Smith T.F."/>
            <person name="Spieth J."/>
            <person name="Stage D.E."/>
            <person name="Stark A."/>
            <person name="Stephan W."/>
            <person name="Strausberg R.L."/>
            <person name="Strempel S."/>
            <person name="Sturgill D."/>
            <person name="Sutton G."/>
            <person name="Sutton G.G."/>
            <person name="Tao W."/>
            <person name="Teichmann S."/>
            <person name="Tobari Y.N."/>
            <person name="Tomimura Y."/>
            <person name="Tsolas J.M."/>
            <person name="Valente V.L."/>
            <person name="Venter E."/>
            <person name="Venter J.C."/>
            <person name="Vicario S."/>
            <person name="Vieira F.G."/>
            <person name="Vilella A.J."/>
            <person name="Villasante A."/>
            <person name="Walenz B."/>
            <person name="Wang J."/>
            <person name="Wasserman M."/>
            <person name="Watts T."/>
            <person name="Wilson D."/>
            <person name="Wilson R.K."/>
            <person name="Wing R.A."/>
            <person name="Wolfner M.F."/>
            <person name="Wong A."/>
            <person name="Wong G.K."/>
            <person name="Wu C.I."/>
            <person name="Wu G."/>
            <person name="Yamamoto D."/>
            <person name="Yang H.P."/>
            <person name="Yang S.P."/>
            <person name="Yorke J.A."/>
            <person name="Yoshida K."/>
            <person name="Zdobnov E."/>
            <person name="Zhang P."/>
            <person name="Zhang Y."/>
            <person name="Zimin A.V."/>
            <person name="Baldwin J."/>
            <person name="Abdouelleil A."/>
            <person name="Abdulkadir J."/>
            <person name="Abebe A."/>
            <person name="Abera B."/>
            <person name="Abreu J."/>
            <person name="Acer S.C."/>
            <person name="Aftuck L."/>
            <person name="Alexander A."/>
            <person name="An P."/>
            <person name="Anderson E."/>
            <person name="Anderson S."/>
            <person name="Arachi H."/>
            <person name="Azer M."/>
            <person name="Bachantsang P."/>
            <person name="Barry A."/>
            <person name="Bayul T."/>
            <person name="Berlin A."/>
            <person name="Bessette D."/>
            <person name="Bloom T."/>
            <person name="Blye J."/>
            <person name="Boguslavskiy L."/>
            <person name="Bonnet C."/>
            <person name="Boukhgalter B."/>
            <person name="Bourzgui I."/>
            <person name="Brown A."/>
            <person name="Cahill P."/>
            <person name="Channer S."/>
            <person name="Cheshatsang Y."/>
            <person name="Chuda L."/>
            <person name="Citroen M."/>
            <person name="Collymore A."/>
            <person name="Cooke P."/>
            <person name="Costello M."/>
            <person name="D'Aco K."/>
            <person name="Daza R."/>
            <person name="De Haan G."/>
            <person name="DeGray S."/>
            <person name="DeMaso C."/>
            <person name="Dhargay N."/>
            <person name="Dooley K."/>
            <person name="Dooley E."/>
            <person name="Doricent M."/>
            <person name="Dorje P."/>
            <person name="Dorjee K."/>
            <person name="Dupes A."/>
            <person name="Elong R."/>
            <person name="Falk J."/>
            <person name="Farina A."/>
            <person name="Faro S."/>
            <person name="Ferguson D."/>
            <person name="Fisher S."/>
            <person name="Foley C.D."/>
            <person name="Franke A."/>
            <person name="Friedrich D."/>
            <person name="Gadbois L."/>
            <person name="Gearin G."/>
            <person name="Gearin C.R."/>
            <person name="Giannoukos G."/>
            <person name="Goode T."/>
            <person name="Graham J."/>
            <person name="Grandbois E."/>
            <person name="Grewal S."/>
            <person name="Gyaltsen K."/>
            <person name="Hafez N."/>
            <person name="Hagos B."/>
            <person name="Hall J."/>
            <person name="Henson C."/>
            <person name="Hollinger A."/>
            <person name="Honan T."/>
            <person name="Huard M.D."/>
            <person name="Hughes L."/>
            <person name="Hurhula B."/>
            <person name="Husby M.E."/>
            <person name="Kamat A."/>
            <person name="Kanga B."/>
            <person name="Kashin S."/>
            <person name="Khazanovich D."/>
            <person name="Kisner P."/>
            <person name="Lance K."/>
            <person name="Lara M."/>
            <person name="Lee W."/>
            <person name="Lennon N."/>
            <person name="Letendre F."/>
            <person name="LeVine R."/>
            <person name="Lipovsky A."/>
            <person name="Liu X."/>
            <person name="Liu J."/>
            <person name="Liu S."/>
            <person name="Lokyitsang T."/>
            <person name="Lokyitsang Y."/>
            <person name="Lubonja R."/>
            <person name="Lui A."/>
            <person name="MacDonald P."/>
            <person name="Magnisalis V."/>
            <person name="Maru K."/>
            <person name="Matthews C."/>
            <person name="McCusker W."/>
            <person name="McDonough S."/>
            <person name="Mehta T."/>
            <person name="Meldrim J."/>
            <person name="Meneus L."/>
            <person name="Mihai O."/>
            <person name="Mihalev A."/>
            <person name="Mihova T."/>
            <person name="Mittelman R."/>
            <person name="Mlenga V."/>
            <person name="Montmayeur A."/>
            <person name="Mulrain L."/>
            <person name="Navidi A."/>
            <person name="Naylor J."/>
            <person name="Negash T."/>
            <person name="Nguyen T."/>
            <person name="Nguyen N."/>
            <person name="Nicol R."/>
            <person name="Norbu C."/>
            <person name="Norbu N."/>
            <person name="Novod N."/>
            <person name="O'Neill B."/>
            <person name="Osman S."/>
            <person name="Markiewicz E."/>
            <person name="Oyono O.L."/>
            <person name="Patti C."/>
            <person name="Phunkhang P."/>
            <person name="Pierre F."/>
            <person name="Priest M."/>
            <person name="Raghuraman S."/>
            <person name="Rege F."/>
            <person name="Reyes R."/>
            <person name="Rise C."/>
            <person name="Rogov P."/>
            <person name="Ross K."/>
            <person name="Ryan E."/>
            <person name="Settipalli S."/>
            <person name="Shea T."/>
            <person name="Sherpa N."/>
            <person name="Shi L."/>
            <person name="Shih D."/>
            <person name="Sparrow T."/>
            <person name="Spaulding J."/>
            <person name="Stalker J."/>
            <person name="Stange-Thomann N."/>
            <person name="Stavropoulos S."/>
            <person name="Stone C."/>
            <person name="Strader C."/>
            <person name="Tesfaye S."/>
            <person name="Thomson T."/>
            <person name="Thoulutsang Y."/>
            <person name="Thoulutsang D."/>
            <person name="Topham K."/>
            <person name="Topping I."/>
            <person name="Tsamla T."/>
            <person name="Vassiliev H."/>
            <person name="Vo A."/>
            <person name="Wangchuk T."/>
            <person name="Wangdi T."/>
            <person name="Weiand M."/>
            <person name="Wilkinson J."/>
            <person name="Wilson A."/>
            <person name="Yadav S."/>
            <person name="Young G."/>
            <person name="Yu Q."/>
            <person name="Zembek L."/>
            <person name="Zhong D."/>
            <person name="Zimmer A."/>
            <person name="Zwirko Z."/>
            <person name="Jaffe D.B."/>
            <person name="Alvarez P."/>
            <person name="Brockman W."/>
            <person name="Butler J."/>
            <person name="Chin C."/>
            <person name="Gnerre S."/>
            <person name="Grabherr M."/>
            <person name="Kleber M."/>
            <person name="Mauceli E."/>
            <person name="MacCallum I."/>
        </authorList>
    </citation>
    <scope>NUCLEOTIDE SEQUENCE [LARGE SCALE GENOMIC DNA]</scope>
    <source>
        <strain evidence="3">Tucson 15287-2541.00</strain>
    </source>
</reference>
<dbReference type="Proteomes" id="UP000001070">
    <property type="component" value="Unassembled WGS sequence"/>
</dbReference>
<evidence type="ECO:0000256" key="1">
    <source>
        <dbReference type="SAM" id="SignalP"/>
    </source>
</evidence>
<dbReference type="PhylomeDB" id="B4JEF0"/>
<keyword evidence="1" id="KW-0732">Signal</keyword>
<protein>
    <submittedName>
        <fullName evidence="2">GH11360</fullName>
    </submittedName>
</protein>
<dbReference type="OrthoDB" id="7975395at2759"/>